<proteinExistence type="predicted"/>
<gene>
    <name evidence="1" type="ORF">ERS007703_01003</name>
</gene>
<dbReference type="AlphaFoldDB" id="A0A0U0QQQ9"/>
<reference evidence="2" key="1">
    <citation type="submission" date="2015-03" db="EMBL/GenBank/DDBJ databases">
        <authorList>
            <consortium name="Pathogen Informatics"/>
        </authorList>
    </citation>
    <scope>NUCLEOTIDE SEQUENCE [LARGE SCALE GENOMIC DNA]</scope>
    <source>
        <strain evidence="2">K00500041</strain>
    </source>
</reference>
<dbReference type="Proteomes" id="UP000038802">
    <property type="component" value="Unassembled WGS sequence"/>
</dbReference>
<organism evidence="1 2">
    <name type="scientific">Mycobacterium tuberculosis</name>
    <dbReference type="NCBI Taxonomy" id="1773"/>
    <lineage>
        <taxon>Bacteria</taxon>
        <taxon>Bacillati</taxon>
        <taxon>Actinomycetota</taxon>
        <taxon>Actinomycetes</taxon>
        <taxon>Mycobacteriales</taxon>
        <taxon>Mycobacteriaceae</taxon>
        <taxon>Mycobacterium</taxon>
        <taxon>Mycobacterium tuberculosis complex</taxon>
    </lineage>
</organism>
<sequence>MDRVASRVAKTAPVSEFLLKARVSTTPSAINRSTVSSMIGARHTSMRSLANVACPRESWCRKPIYAFRL</sequence>
<dbReference type="EMBL" id="CSAE01000074">
    <property type="protein sequence ID" value="COV27164.1"/>
    <property type="molecule type" value="Genomic_DNA"/>
</dbReference>
<name>A0A0U0QQQ9_MYCTX</name>
<evidence type="ECO:0000313" key="2">
    <source>
        <dbReference type="Proteomes" id="UP000038802"/>
    </source>
</evidence>
<evidence type="ECO:0000313" key="1">
    <source>
        <dbReference type="EMBL" id="COV27164.1"/>
    </source>
</evidence>
<accession>A0A0U0QQQ9</accession>
<protein>
    <submittedName>
        <fullName evidence="1">Uncharacterized protein</fullName>
    </submittedName>
</protein>